<dbReference type="AlphaFoldDB" id="A0A5S9F1Z4"/>
<dbReference type="KEGG" id="uam:UABAM_01054"/>
<accession>A0A5S9F1Z4</accession>
<dbReference type="Proteomes" id="UP000326354">
    <property type="component" value="Chromosome"/>
</dbReference>
<feature type="domain" description="HNH" evidence="1">
    <location>
        <begin position="6"/>
        <end position="58"/>
    </location>
</feature>
<dbReference type="InterPro" id="IPR002711">
    <property type="entry name" value="HNH"/>
</dbReference>
<dbReference type="GO" id="GO:0008270">
    <property type="term" value="F:zinc ion binding"/>
    <property type="evidence" value="ECO:0007669"/>
    <property type="project" value="InterPro"/>
</dbReference>
<keyword evidence="3" id="KW-1185">Reference proteome</keyword>
<dbReference type="Pfam" id="PF01844">
    <property type="entry name" value="HNH"/>
    <property type="match status" value="1"/>
</dbReference>
<evidence type="ECO:0000313" key="3">
    <source>
        <dbReference type="Proteomes" id="UP000326354"/>
    </source>
</evidence>
<proteinExistence type="predicted"/>
<dbReference type="GO" id="GO:0004519">
    <property type="term" value="F:endonuclease activity"/>
    <property type="evidence" value="ECO:0007669"/>
    <property type="project" value="InterPro"/>
</dbReference>
<dbReference type="GO" id="GO:0003676">
    <property type="term" value="F:nucleic acid binding"/>
    <property type="evidence" value="ECO:0007669"/>
    <property type="project" value="InterPro"/>
</dbReference>
<reference evidence="2 3" key="1">
    <citation type="submission" date="2019-08" db="EMBL/GenBank/DDBJ databases">
        <title>Complete genome sequence of Candidatus Uab amorphum.</title>
        <authorList>
            <person name="Shiratori T."/>
            <person name="Suzuki S."/>
            <person name="Kakizawa Y."/>
            <person name="Ishida K."/>
        </authorList>
    </citation>
    <scope>NUCLEOTIDE SEQUENCE [LARGE SCALE GENOMIC DNA]</scope>
    <source>
        <strain evidence="2 3">SRT547</strain>
    </source>
</reference>
<dbReference type="PANTHER" id="PTHR37827:SF1">
    <property type="entry name" value="HNH DOMAIN-CONTAINING PROTEIN"/>
    <property type="match status" value="1"/>
</dbReference>
<dbReference type="OrthoDB" id="9802640at2"/>
<dbReference type="EMBL" id="AP019860">
    <property type="protein sequence ID" value="BBM82711.1"/>
    <property type="molecule type" value="Genomic_DNA"/>
</dbReference>
<name>A0A5S9F1Z4_UABAM</name>
<organism evidence="2 3">
    <name type="scientific">Uabimicrobium amorphum</name>
    <dbReference type="NCBI Taxonomy" id="2596890"/>
    <lineage>
        <taxon>Bacteria</taxon>
        <taxon>Pseudomonadati</taxon>
        <taxon>Planctomycetota</taxon>
        <taxon>Candidatus Uabimicrobiia</taxon>
        <taxon>Candidatus Uabimicrobiales</taxon>
        <taxon>Candidatus Uabimicrobiaceae</taxon>
        <taxon>Candidatus Uabimicrobium</taxon>
    </lineage>
</organism>
<dbReference type="PANTHER" id="PTHR37827">
    <property type="entry name" value="TUDOR DOMAIN-CONTAINING PROTEIN"/>
    <property type="match status" value="1"/>
</dbReference>
<dbReference type="RefSeq" id="WP_151966947.1">
    <property type="nucleotide sequence ID" value="NZ_AP019860.1"/>
</dbReference>
<evidence type="ECO:0000259" key="1">
    <source>
        <dbReference type="Pfam" id="PF01844"/>
    </source>
</evidence>
<protein>
    <recommendedName>
        <fullName evidence="1">HNH domain-containing protein</fullName>
    </recommendedName>
</protein>
<evidence type="ECO:0000313" key="2">
    <source>
        <dbReference type="EMBL" id="BBM82711.1"/>
    </source>
</evidence>
<gene>
    <name evidence="2" type="ORF">UABAM_01054</name>
</gene>
<sequence>MENSVCEMCKREAARLTKHHLIPKTRHKNKKNKKNFSRQEVRERLAMICRNCHSAIHQFLTNKELEYEYNTLEKLLAHPEISKFVAWLQKQPPGARVRTFKPKK</sequence>